<dbReference type="InterPro" id="IPR003140">
    <property type="entry name" value="PLipase/COase/thioEstase"/>
</dbReference>
<keyword evidence="4" id="KW-0862">Zinc</keyword>
<dbReference type="SUPFAM" id="SSF144232">
    <property type="entry name" value="HIT/MYND zinc finger-like"/>
    <property type="match status" value="1"/>
</dbReference>
<dbReference type="OrthoDB" id="437457at2759"/>
<dbReference type="Pfam" id="PF01753">
    <property type="entry name" value="zf-MYND"/>
    <property type="match status" value="1"/>
</dbReference>
<dbReference type="PROSITE" id="PS50865">
    <property type="entry name" value="ZF_MYND_2"/>
    <property type="match status" value="1"/>
</dbReference>
<dbReference type="Pfam" id="PF02230">
    <property type="entry name" value="Abhydrolase_2"/>
    <property type="match status" value="1"/>
</dbReference>
<evidence type="ECO:0000313" key="7">
    <source>
        <dbReference type="EMBL" id="GAQ84429.1"/>
    </source>
</evidence>
<evidence type="ECO:0000256" key="4">
    <source>
        <dbReference type="ARBA" id="ARBA00022833"/>
    </source>
</evidence>
<dbReference type="AlphaFoldDB" id="A0A1Y1I4S6"/>
<dbReference type="Gene3D" id="6.10.140.2220">
    <property type="match status" value="1"/>
</dbReference>
<gene>
    <name evidence="7" type="ORF">KFL_001880220</name>
</gene>
<sequence length="366" mass="40389">MRCSECSKEGAALRCSRCKRVFYCSKACQQRDWPTHKRTCSPGALPEAESVVNQAGTTGGGSPQNLEVRPVVVREKRAPIREDFPEGLREYVYERSVDGVEENLLILLHGLGDTCKPFTTLGKRMNLPQTSILALSGPIQIPETDGGRAWFTSFDENWDLIEPSPNETQRLHSLRVTRSKLSRLLDNLESRCGWNRGQIHLLGFSQGGQVVLDLALNSCGANKLGGVVALSAAVLPEAIIQASKSDVKPCQTACTPVLAVRGTADDVLSKADWQRSNDYYRSCHPAADVQATEVRKGHQMVSSEAEMRILMEFWAKTLTRRSALERTEGLVEVTGTNATETLESLRNRGKPDRLRTDIVTLADSHI</sequence>
<dbReference type="Gene3D" id="3.40.50.1820">
    <property type="entry name" value="alpha/beta hydrolase"/>
    <property type="match status" value="1"/>
</dbReference>
<name>A0A1Y1I4S6_KLENI</name>
<evidence type="ECO:0000259" key="6">
    <source>
        <dbReference type="PROSITE" id="PS50865"/>
    </source>
</evidence>
<evidence type="ECO:0000256" key="2">
    <source>
        <dbReference type="ARBA" id="ARBA00022723"/>
    </source>
</evidence>
<evidence type="ECO:0000256" key="1">
    <source>
        <dbReference type="ARBA" id="ARBA00006499"/>
    </source>
</evidence>
<keyword evidence="3 5" id="KW-0863">Zinc-finger</keyword>
<dbReference type="PANTHER" id="PTHR10655:SF67">
    <property type="entry name" value="PHOSPHOLIPASE_CARBOXYLESTERASE SUPERFAMILY (AFU_ORTHOLOGUE AFUA_5G09340)"/>
    <property type="match status" value="1"/>
</dbReference>
<evidence type="ECO:0000313" key="8">
    <source>
        <dbReference type="Proteomes" id="UP000054558"/>
    </source>
</evidence>
<protein>
    <recommendedName>
        <fullName evidence="6">MYND-type domain-containing protein</fullName>
    </recommendedName>
</protein>
<comment type="similarity">
    <text evidence="1">Belongs to the AB hydrolase superfamily. AB hydrolase 2 family.</text>
</comment>
<keyword evidence="2" id="KW-0479">Metal-binding</keyword>
<evidence type="ECO:0000256" key="3">
    <source>
        <dbReference type="ARBA" id="ARBA00022771"/>
    </source>
</evidence>
<dbReference type="PROSITE" id="PS01360">
    <property type="entry name" value="ZF_MYND_1"/>
    <property type="match status" value="1"/>
</dbReference>
<dbReference type="InterPro" id="IPR029058">
    <property type="entry name" value="AB_hydrolase_fold"/>
</dbReference>
<keyword evidence="8" id="KW-1185">Reference proteome</keyword>
<dbReference type="OMA" id="VMQFFAR"/>
<proteinExistence type="inferred from homology"/>
<dbReference type="GO" id="GO:0016787">
    <property type="term" value="F:hydrolase activity"/>
    <property type="evidence" value="ECO:0007669"/>
    <property type="project" value="InterPro"/>
</dbReference>
<evidence type="ECO:0000256" key="5">
    <source>
        <dbReference type="PROSITE-ProRule" id="PRU00134"/>
    </source>
</evidence>
<reference evidence="7 8" key="1">
    <citation type="journal article" date="2014" name="Nat. Commun.">
        <title>Klebsormidium flaccidum genome reveals primary factors for plant terrestrial adaptation.</title>
        <authorList>
            <person name="Hori K."/>
            <person name="Maruyama F."/>
            <person name="Fujisawa T."/>
            <person name="Togashi T."/>
            <person name="Yamamoto N."/>
            <person name="Seo M."/>
            <person name="Sato S."/>
            <person name="Yamada T."/>
            <person name="Mori H."/>
            <person name="Tajima N."/>
            <person name="Moriyama T."/>
            <person name="Ikeuchi M."/>
            <person name="Watanabe M."/>
            <person name="Wada H."/>
            <person name="Kobayashi K."/>
            <person name="Saito M."/>
            <person name="Masuda T."/>
            <person name="Sasaki-Sekimoto Y."/>
            <person name="Mashiguchi K."/>
            <person name="Awai K."/>
            <person name="Shimojima M."/>
            <person name="Masuda S."/>
            <person name="Iwai M."/>
            <person name="Nobusawa T."/>
            <person name="Narise T."/>
            <person name="Kondo S."/>
            <person name="Saito H."/>
            <person name="Sato R."/>
            <person name="Murakawa M."/>
            <person name="Ihara Y."/>
            <person name="Oshima-Yamada Y."/>
            <person name="Ohtaka K."/>
            <person name="Satoh M."/>
            <person name="Sonobe K."/>
            <person name="Ishii M."/>
            <person name="Ohtani R."/>
            <person name="Kanamori-Sato M."/>
            <person name="Honoki R."/>
            <person name="Miyazaki D."/>
            <person name="Mochizuki H."/>
            <person name="Umetsu J."/>
            <person name="Higashi K."/>
            <person name="Shibata D."/>
            <person name="Kamiya Y."/>
            <person name="Sato N."/>
            <person name="Nakamura Y."/>
            <person name="Tabata S."/>
            <person name="Ida S."/>
            <person name="Kurokawa K."/>
            <person name="Ohta H."/>
        </authorList>
    </citation>
    <scope>NUCLEOTIDE SEQUENCE [LARGE SCALE GENOMIC DNA]</scope>
    <source>
        <strain evidence="7 8">NIES-2285</strain>
    </source>
</reference>
<accession>A0A1Y1I4S6</accession>
<dbReference type="InterPro" id="IPR002893">
    <property type="entry name" value="Znf_MYND"/>
</dbReference>
<dbReference type="GO" id="GO:0008270">
    <property type="term" value="F:zinc ion binding"/>
    <property type="evidence" value="ECO:0007669"/>
    <property type="project" value="UniProtKB-KW"/>
</dbReference>
<organism evidence="7 8">
    <name type="scientific">Klebsormidium nitens</name>
    <name type="common">Green alga</name>
    <name type="synonym">Ulothrix nitens</name>
    <dbReference type="NCBI Taxonomy" id="105231"/>
    <lineage>
        <taxon>Eukaryota</taxon>
        <taxon>Viridiplantae</taxon>
        <taxon>Streptophyta</taxon>
        <taxon>Klebsormidiophyceae</taxon>
        <taxon>Klebsormidiales</taxon>
        <taxon>Klebsormidiaceae</taxon>
        <taxon>Klebsormidium</taxon>
    </lineage>
</organism>
<dbReference type="InterPro" id="IPR050565">
    <property type="entry name" value="LYPA1-2/EST-like"/>
</dbReference>
<dbReference type="SUPFAM" id="SSF53474">
    <property type="entry name" value="alpha/beta-Hydrolases"/>
    <property type="match status" value="1"/>
</dbReference>
<dbReference type="STRING" id="105231.A0A1Y1I4S6"/>
<dbReference type="EMBL" id="DF237137">
    <property type="protein sequence ID" value="GAQ84429.1"/>
    <property type="molecule type" value="Genomic_DNA"/>
</dbReference>
<feature type="domain" description="MYND-type" evidence="6">
    <location>
        <begin position="3"/>
        <end position="40"/>
    </location>
</feature>
<dbReference type="PANTHER" id="PTHR10655">
    <property type="entry name" value="LYSOPHOSPHOLIPASE-RELATED"/>
    <property type="match status" value="1"/>
</dbReference>
<dbReference type="Proteomes" id="UP000054558">
    <property type="component" value="Unassembled WGS sequence"/>
</dbReference>